<dbReference type="STRING" id="888061.AXF15_07050"/>
<keyword evidence="7 19" id="KW-1003">Cell membrane</keyword>
<keyword evidence="10 19" id="KW-0812">Transmembrane</keyword>
<dbReference type="KEGG" id="doa:AXF15_07050"/>
<comment type="cofactor">
    <cofactor evidence="1 19">
        <name>Mg(2+)</name>
        <dbReference type="ChEBI" id="CHEBI:18420"/>
    </cofactor>
</comment>
<feature type="transmembrane region" description="Helical" evidence="19">
    <location>
        <begin position="104"/>
        <end position="123"/>
    </location>
</feature>
<evidence type="ECO:0000256" key="19">
    <source>
        <dbReference type="HAMAP-Rule" id="MF_00719"/>
    </source>
</evidence>
<dbReference type="PANTHER" id="PTHR34148">
    <property type="entry name" value="ADENOSYLCOBINAMIDE-GDP RIBAZOLETRANSFERASE"/>
    <property type="match status" value="1"/>
</dbReference>
<comment type="pathway">
    <text evidence="3 19">Cofactor biosynthesis; adenosylcobalamin biosynthesis; adenosylcobalamin from cob(II)yrinate a,c-diamide: step 7/7.</text>
</comment>
<comment type="subcellular location">
    <subcellularLocation>
        <location evidence="2 19">Cell membrane</location>
        <topology evidence="2 19">Multi-pass membrane protein</topology>
    </subcellularLocation>
</comment>
<evidence type="ECO:0000256" key="18">
    <source>
        <dbReference type="ARBA" id="ARBA00049504"/>
    </source>
</evidence>
<dbReference type="InterPro" id="IPR003805">
    <property type="entry name" value="CobS"/>
</dbReference>
<evidence type="ECO:0000256" key="1">
    <source>
        <dbReference type="ARBA" id="ARBA00001946"/>
    </source>
</evidence>
<feature type="transmembrane region" description="Helical" evidence="19">
    <location>
        <begin position="44"/>
        <end position="70"/>
    </location>
</feature>
<keyword evidence="8 19" id="KW-0169">Cobalamin biosynthesis</keyword>
<evidence type="ECO:0000256" key="7">
    <source>
        <dbReference type="ARBA" id="ARBA00022475"/>
    </source>
</evidence>
<dbReference type="EMBL" id="CP014230">
    <property type="protein sequence ID" value="AMD92882.1"/>
    <property type="molecule type" value="Genomic_DNA"/>
</dbReference>
<dbReference type="Proteomes" id="UP000063964">
    <property type="component" value="Chromosome"/>
</dbReference>
<evidence type="ECO:0000256" key="10">
    <source>
        <dbReference type="ARBA" id="ARBA00022692"/>
    </source>
</evidence>
<dbReference type="GO" id="GO:0005886">
    <property type="term" value="C:plasma membrane"/>
    <property type="evidence" value="ECO:0007669"/>
    <property type="project" value="UniProtKB-SubCell"/>
</dbReference>
<accession>A0A0X8JQ29</accession>
<evidence type="ECO:0000256" key="3">
    <source>
        <dbReference type="ARBA" id="ARBA00004663"/>
    </source>
</evidence>
<dbReference type="EC" id="2.7.8.26" evidence="5 19"/>
<organism evidence="20 21">
    <name type="scientific">Desulfomicrobium orale DSM 12838</name>
    <dbReference type="NCBI Taxonomy" id="888061"/>
    <lineage>
        <taxon>Bacteria</taxon>
        <taxon>Pseudomonadati</taxon>
        <taxon>Thermodesulfobacteriota</taxon>
        <taxon>Desulfovibrionia</taxon>
        <taxon>Desulfovibrionales</taxon>
        <taxon>Desulfomicrobiaceae</taxon>
        <taxon>Desulfomicrobium</taxon>
    </lineage>
</organism>
<dbReference type="UniPathway" id="UPA00148">
    <property type="reaction ID" value="UER00238"/>
</dbReference>
<dbReference type="PANTHER" id="PTHR34148:SF1">
    <property type="entry name" value="ADENOSYLCOBINAMIDE-GDP RIBAZOLETRANSFERASE"/>
    <property type="match status" value="1"/>
</dbReference>
<dbReference type="OrthoDB" id="9794223at2"/>
<evidence type="ECO:0000256" key="5">
    <source>
        <dbReference type="ARBA" id="ARBA00013200"/>
    </source>
</evidence>
<comment type="catalytic activity">
    <reaction evidence="17 19">
        <text>alpha-ribazole + adenosylcob(III)inamide-GDP = adenosylcob(III)alamin + GMP + H(+)</text>
        <dbReference type="Rhea" id="RHEA:16049"/>
        <dbReference type="ChEBI" id="CHEBI:10329"/>
        <dbReference type="ChEBI" id="CHEBI:15378"/>
        <dbReference type="ChEBI" id="CHEBI:18408"/>
        <dbReference type="ChEBI" id="CHEBI:58115"/>
        <dbReference type="ChEBI" id="CHEBI:60487"/>
        <dbReference type="EC" id="2.7.8.26"/>
    </reaction>
</comment>
<evidence type="ECO:0000256" key="11">
    <source>
        <dbReference type="ARBA" id="ARBA00022842"/>
    </source>
</evidence>
<evidence type="ECO:0000313" key="20">
    <source>
        <dbReference type="EMBL" id="AMD92882.1"/>
    </source>
</evidence>
<gene>
    <name evidence="19" type="primary">cobS</name>
    <name evidence="20" type="ORF">AXF15_07050</name>
</gene>
<evidence type="ECO:0000256" key="4">
    <source>
        <dbReference type="ARBA" id="ARBA00010561"/>
    </source>
</evidence>
<protein>
    <recommendedName>
        <fullName evidence="6 19">Adenosylcobinamide-GDP ribazoletransferase</fullName>
        <ecNumber evidence="5 19">2.7.8.26</ecNumber>
    </recommendedName>
    <alternativeName>
        <fullName evidence="16 19">Cobalamin synthase</fullName>
    </alternativeName>
    <alternativeName>
        <fullName evidence="15 19">Cobalamin-5'-phosphate synthase</fullName>
    </alternativeName>
</protein>
<dbReference type="HAMAP" id="MF_00719">
    <property type="entry name" value="CobS"/>
    <property type="match status" value="1"/>
</dbReference>
<evidence type="ECO:0000256" key="6">
    <source>
        <dbReference type="ARBA" id="ARBA00015850"/>
    </source>
</evidence>
<evidence type="ECO:0000256" key="16">
    <source>
        <dbReference type="ARBA" id="ARBA00032853"/>
    </source>
</evidence>
<keyword evidence="21" id="KW-1185">Reference proteome</keyword>
<feature type="transmembrane region" description="Helical" evidence="19">
    <location>
        <begin position="196"/>
        <end position="214"/>
    </location>
</feature>
<comment type="similarity">
    <text evidence="4 19">Belongs to the CobS family.</text>
</comment>
<sequence>MTWWSRFYTALTFLTRLGRASIASNAEISASVDMYPLVGGVVGLFWVLASCLPLASWVLAWLMVMLNIWLTRGLHWDGWADLWDGWGSGTVGERFWEILKDSRVGAFGVMGLVCGLGVQAALFERAIFLRAWPALILAPVLGRYCAVVLAALGRKLSRPGLGRNTLAGASSRALIFGGMTTLGAAFFSPIEHIACGTLLAVLVVFFLWCLARRVHGLNGDFLGAGIVAGELCGLLPWAVFS</sequence>
<reference evidence="21" key="1">
    <citation type="submission" date="2016-02" db="EMBL/GenBank/DDBJ databases">
        <authorList>
            <person name="Holder M.E."/>
            <person name="Ajami N.J."/>
            <person name="Petrosino J.F."/>
        </authorList>
    </citation>
    <scope>NUCLEOTIDE SEQUENCE [LARGE SCALE GENOMIC DNA]</scope>
    <source>
        <strain evidence="21">DSM 12838</strain>
    </source>
</reference>
<keyword evidence="9 19" id="KW-0808">Transferase</keyword>
<comment type="function">
    <text evidence="14 19">Joins adenosylcobinamide-GDP and alpha-ribazole to generate adenosylcobalamin (Ado-cobalamin). Also synthesizes adenosylcobalamin 5'-phosphate from adenosylcobinamide-GDP and alpha-ribazole 5'-phosphate.</text>
</comment>
<evidence type="ECO:0000256" key="9">
    <source>
        <dbReference type="ARBA" id="ARBA00022679"/>
    </source>
</evidence>
<evidence type="ECO:0000256" key="8">
    <source>
        <dbReference type="ARBA" id="ARBA00022573"/>
    </source>
</evidence>
<dbReference type="GO" id="GO:0009236">
    <property type="term" value="P:cobalamin biosynthetic process"/>
    <property type="evidence" value="ECO:0007669"/>
    <property type="project" value="UniProtKB-UniRule"/>
</dbReference>
<comment type="catalytic activity">
    <reaction evidence="18 19">
        <text>alpha-ribazole 5'-phosphate + adenosylcob(III)inamide-GDP = adenosylcob(III)alamin 5'-phosphate + GMP + H(+)</text>
        <dbReference type="Rhea" id="RHEA:23560"/>
        <dbReference type="ChEBI" id="CHEBI:15378"/>
        <dbReference type="ChEBI" id="CHEBI:57918"/>
        <dbReference type="ChEBI" id="CHEBI:58115"/>
        <dbReference type="ChEBI" id="CHEBI:60487"/>
        <dbReference type="ChEBI" id="CHEBI:60493"/>
        <dbReference type="EC" id="2.7.8.26"/>
    </reaction>
</comment>
<feature type="transmembrane region" description="Helical" evidence="19">
    <location>
        <begin position="129"/>
        <end position="152"/>
    </location>
</feature>
<feature type="transmembrane region" description="Helical" evidence="19">
    <location>
        <begin position="221"/>
        <end position="240"/>
    </location>
</feature>
<evidence type="ECO:0000313" key="21">
    <source>
        <dbReference type="Proteomes" id="UP000063964"/>
    </source>
</evidence>
<evidence type="ECO:0000256" key="12">
    <source>
        <dbReference type="ARBA" id="ARBA00022989"/>
    </source>
</evidence>
<dbReference type="Pfam" id="PF02654">
    <property type="entry name" value="CobS"/>
    <property type="match status" value="1"/>
</dbReference>
<proteinExistence type="inferred from homology"/>
<evidence type="ECO:0000256" key="17">
    <source>
        <dbReference type="ARBA" id="ARBA00048623"/>
    </source>
</evidence>
<dbReference type="GO" id="GO:0051073">
    <property type="term" value="F:adenosylcobinamide-GDP ribazoletransferase activity"/>
    <property type="evidence" value="ECO:0007669"/>
    <property type="project" value="UniProtKB-UniRule"/>
</dbReference>
<dbReference type="RefSeq" id="WP_066605247.1">
    <property type="nucleotide sequence ID" value="NZ_CP014230.1"/>
</dbReference>
<keyword evidence="12 19" id="KW-1133">Transmembrane helix</keyword>
<dbReference type="GO" id="GO:0008818">
    <property type="term" value="F:cobalamin 5'-phosphate synthase activity"/>
    <property type="evidence" value="ECO:0007669"/>
    <property type="project" value="UniProtKB-UniRule"/>
</dbReference>
<feature type="transmembrane region" description="Helical" evidence="19">
    <location>
        <begin position="173"/>
        <end position="190"/>
    </location>
</feature>
<keyword evidence="11 19" id="KW-0460">Magnesium</keyword>
<evidence type="ECO:0000256" key="15">
    <source>
        <dbReference type="ARBA" id="ARBA00032605"/>
    </source>
</evidence>
<evidence type="ECO:0000256" key="13">
    <source>
        <dbReference type="ARBA" id="ARBA00023136"/>
    </source>
</evidence>
<evidence type="ECO:0000256" key="14">
    <source>
        <dbReference type="ARBA" id="ARBA00025228"/>
    </source>
</evidence>
<evidence type="ECO:0000256" key="2">
    <source>
        <dbReference type="ARBA" id="ARBA00004651"/>
    </source>
</evidence>
<name>A0A0X8JQ29_9BACT</name>
<dbReference type="AlphaFoldDB" id="A0A0X8JQ29"/>
<keyword evidence="13 19" id="KW-0472">Membrane</keyword>